<gene>
    <name evidence="1" type="ORF">C1S78_002870</name>
    <name evidence="2" type="ORF">C1S78_02875</name>
</gene>
<dbReference type="GeneID" id="76723827"/>
<proteinExistence type="predicted"/>
<evidence type="ECO:0000313" key="1">
    <source>
        <dbReference type="EMBL" id="QPG69988.1"/>
    </source>
</evidence>
<reference evidence="1 3" key="3">
    <citation type="journal article" date="2019" name="Sci. Rep.">
        <title>Insight into the biology of Mycobacterium mucogenicum and Mycobacterium neoaurum clade members.</title>
        <authorList>
            <person name="Behra P.R.K."/>
            <person name="Pettersson B.M.F."/>
            <person name="Ramesh M."/>
            <person name="Dasgupta S."/>
            <person name="Kirsebom L.A."/>
        </authorList>
    </citation>
    <scope>NUCLEOTIDE SEQUENCE [LARGE SCALE GENOMIC DNA]</scope>
    <source>
        <strain evidence="1 3">DSM 44124</strain>
    </source>
</reference>
<reference evidence="2" key="1">
    <citation type="submission" date="2018-01" db="EMBL/GenBank/DDBJ databases">
        <title>Comparative genomics of Mycobacterium mucogenicum and Mycobacterium neoaurum clade members emphasizing tRNA and non-coding RNA.</title>
        <authorList>
            <person name="Behra P.R.K."/>
            <person name="Pettersson B.M.F."/>
            <person name="Das S."/>
            <person name="Dasgupta S."/>
            <person name="Kirsebom L.A."/>
        </authorList>
    </citation>
    <scope>NUCLEOTIDE SEQUENCE</scope>
    <source>
        <strain evidence="2">DSM 44124</strain>
    </source>
</reference>
<dbReference type="KEGG" id="mmuc:C1S78_002870"/>
<sequence>MATFTLIKGTKLRITKVNSCGKPIAGPANYLVTDGFVRVAITPVMKDRKELEQENAEGKVCFSDTTPATRKHHNVEVEMCNVNTGVITLLNGWPQVLNHADVPIGYEDRPDVDGDYGVMIEVWTAGRSDDDCVTPTTDADLASSGSGKKYGYLAIAATEWTLDGITVSADVSTLKFTGISIAATGWGRGPYNVMEIDDDGTPGRLLTPMGQEKSHYRAFRTGVKPPEVTPGDGPCELAIASIFTLTAPYYGAPGGVPPVDVAPAQPICGGKKYTVAVTGTGNFSLKVGTEDTAAVSVTALPAALLSAIEALPGVAVGQVQVSGSAGNYTVTLDPSLPALTAGATVPTGGTATVTPA</sequence>
<keyword evidence="3" id="KW-1185">Reference proteome</keyword>
<evidence type="ECO:0000313" key="2">
    <source>
        <dbReference type="EMBL" id="TLH51438.1"/>
    </source>
</evidence>
<protein>
    <recommendedName>
        <fullName evidence="4">Major tail protein</fullName>
    </recommendedName>
</protein>
<reference evidence="1 3" key="2">
    <citation type="journal article" date="2019" name="BMC Evol. Biol.">
        <title>Comparative genomics of Mycobacterium mucogenicum and Mycobacterium neoaurum clade members emphasizing tRNA and non-coding RNA.</title>
        <authorList>
            <person name="Behra P.R.K."/>
            <person name="Pettersson B.M.F."/>
            <person name="Das S."/>
            <person name="Dasgupta S."/>
            <person name="Kirsebom L.A."/>
        </authorList>
    </citation>
    <scope>NUCLEOTIDE SEQUENCE [LARGE SCALE GENOMIC DNA]</scope>
    <source>
        <strain evidence="1 3">DSM 44124</strain>
    </source>
</reference>
<dbReference type="EMBL" id="CP062008">
    <property type="protein sequence ID" value="QPG69988.1"/>
    <property type="molecule type" value="Genomic_DNA"/>
</dbReference>
<evidence type="ECO:0008006" key="4">
    <source>
        <dbReference type="Google" id="ProtNLM"/>
    </source>
</evidence>
<accession>A0A8H2PF83</accession>
<dbReference type="Proteomes" id="UP000309231">
    <property type="component" value="Chromosome"/>
</dbReference>
<name>A0A8H2PF83_MYCMU</name>
<evidence type="ECO:0000313" key="3">
    <source>
        <dbReference type="Proteomes" id="UP000309231"/>
    </source>
</evidence>
<dbReference type="AlphaFoldDB" id="A0A8H2PF83"/>
<organism evidence="2">
    <name type="scientific">Mycolicibacterium mucogenicum DSM 44124</name>
    <dbReference type="NCBI Taxonomy" id="1226753"/>
    <lineage>
        <taxon>Bacteria</taxon>
        <taxon>Bacillati</taxon>
        <taxon>Actinomycetota</taxon>
        <taxon>Actinomycetes</taxon>
        <taxon>Mycobacteriales</taxon>
        <taxon>Mycobacteriaceae</taxon>
        <taxon>Mycolicibacterium</taxon>
    </lineage>
</organism>
<dbReference type="RefSeq" id="WP_053854596.1">
    <property type="nucleotide sequence ID" value="NZ_ANBS01000001.1"/>
</dbReference>
<dbReference type="EMBL" id="POTL01000001">
    <property type="protein sequence ID" value="TLH51438.1"/>
    <property type="molecule type" value="Genomic_DNA"/>
</dbReference>